<dbReference type="Pfam" id="PF13692">
    <property type="entry name" value="Glyco_trans_1_4"/>
    <property type="match status" value="1"/>
</dbReference>
<dbReference type="PANTHER" id="PTHR46401">
    <property type="entry name" value="GLYCOSYLTRANSFERASE WBBK-RELATED"/>
    <property type="match status" value="1"/>
</dbReference>
<sequence length="378" mass="43519">MRILYFYPENPLHKTKGNNARALALLEYFKDRNIEVDFVGVETDIFGTNEIKALKEEKLISNGYFLPIFIRKKNKLKYFFYYSLPNKIKGKIGLFDNIRSGHLNAFNKVLKTNNYDVILISYAYWSKLVMNNPHIKEAKLMIDTHDFLTSQFQKKKNFRLGKFFEKEIEILSHYDKILVISAEEKYLFSQFIDKEIALVTHSLPQKSALKTESKYDIIYVASENEHNVKSAKWFFGQVYPLLSKSLKIAVIGKIGKFIGEHNNVEKISFIENLDDAYRESKIAICPMLSGTGIKIKVIEALSFGIPVVCNERGVDGLVNKTNNGCLTTNDPNEFAAYINELLTDSNFYNKIHSEAVSYFSNHHSTDATYNVLDDVFKL</sequence>
<dbReference type="PANTHER" id="PTHR46401:SF8">
    <property type="entry name" value="BLL6006 PROTEIN"/>
    <property type="match status" value="1"/>
</dbReference>
<accession>A0ABV8WDI9</accession>
<reference evidence="2" key="1">
    <citation type="journal article" date="2019" name="Int. J. Syst. Evol. Microbiol.">
        <title>The Global Catalogue of Microorganisms (GCM) 10K type strain sequencing project: providing services to taxonomists for standard genome sequencing and annotation.</title>
        <authorList>
            <consortium name="The Broad Institute Genomics Platform"/>
            <consortium name="The Broad Institute Genome Sequencing Center for Infectious Disease"/>
            <person name="Wu L."/>
            <person name="Ma J."/>
        </authorList>
    </citation>
    <scope>NUCLEOTIDE SEQUENCE [LARGE SCALE GENOMIC DNA]</scope>
    <source>
        <strain evidence="2">CGMCC 1.15345</strain>
    </source>
</reference>
<dbReference type="Proteomes" id="UP001595719">
    <property type="component" value="Unassembled WGS sequence"/>
</dbReference>
<dbReference type="Gene3D" id="3.40.50.2000">
    <property type="entry name" value="Glycogen Phosphorylase B"/>
    <property type="match status" value="1"/>
</dbReference>
<evidence type="ECO:0000313" key="2">
    <source>
        <dbReference type="Proteomes" id="UP001595719"/>
    </source>
</evidence>
<proteinExistence type="predicted"/>
<comment type="caution">
    <text evidence="1">The sequence shown here is derived from an EMBL/GenBank/DDBJ whole genome shotgun (WGS) entry which is preliminary data.</text>
</comment>
<evidence type="ECO:0000313" key="1">
    <source>
        <dbReference type="EMBL" id="MFC4393543.1"/>
    </source>
</evidence>
<dbReference type="RefSeq" id="WP_179003807.1">
    <property type="nucleotide sequence ID" value="NZ_JBHSCO010000006.1"/>
</dbReference>
<dbReference type="SUPFAM" id="SSF53756">
    <property type="entry name" value="UDP-Glycosyltransferase/glycogen phosphorylase"/>
    <property type="match status" value="1"/>
</dbReference>
<organism evidence="1 2">
    <name type="scientific">Flavobacterium quisquiliarum</name>
    <dbReference type="NCBI Taxonomy" id="1834436"/>
    <lineage>
        <taxon>Bacteria</taxon>
        <taxon>Pseudomonadati</taxon>
        <taxon>Bacteroidota</taxon>
        <taxon>Flavobacteriia</taxon>
        <taxon>Flavobacteriales</taxon>
        <taxon>Flavobacteriaceae</taxon>
        <taxon>Flavobacterium</taxon>
    </lineage>
</organism>
<keyword evidence="2" id="KW-1185">Reference proteome</keyword>
<dbReference type="EMBL" id="JBHSCO010000006">
    <property type="protein sequence ID" value="MFC4393543.1"/>
    <property type="molecule type" value="Genomic_DNA"/>
</dbReference>
<name>A0ABV8WDI9_9FLAO</name>
<gene>
    <name evidence="1" type="ORF">ACFOY0_21300</name>
</gene>
<protein>
    <submittedName>
        <fullName evidence="1">Glycosyltransferase</fullName>
    </submittedName>
</protein>